<keyword evidence="6" id="KW-0221">Differentiation</keyword>
<dbReference type="RefSeq" id="XP_009029482.1">
    <property type="nucleotide sequence ID" value="XM_009031234.1"/>
</dbReference>
<keyword evidence="12" id="KW-0723">Serine/threonine-protein kinase</keyword>
<keyword evidence="7 11" id="KW-0067">ATP-binding</keyword>
<keyword evidence="8" id="KW-0460">Magnesium</keyword>
<organism evidence="16 17">
    <name type="scientific">Helobdella robusta</name>
    <name type="common">Californian leech</name>
    <dbReference type="NCBI Taxonomy" id="6412"/>
    <lineage>
        <taxon>Eukaryota</taxon>
        <taxon>Metazoa</taxon>
        <taxon>Spiralia</taxon>
        <taxon>Lophotrochozoa</taxon>
        <taxon>Annelida</taxon>
        <taxon>Clitellata</taxon>
        <taxon>Hirudinea</taxon>
        <taxon>Rhynchobdellida</taxon>
        <taxon>Glossiphoniidae</taxon>
        <taxon>Helobdella</taxon>
    </lineage>
</organism>
<evidence type="ECO:0000256" key="2">
    <source>
        <dbReference type="ARBA" id="ARBA00022473"/>
    </source>
</evidence>
<dbReference type="InterPro" id="IPR000719">
    <property type="entry name" value="Prot_kinase_dom"/>
</dbReference>
<dbReference type="EMBL" id="KB097642">
    <property type="protein sequence ID" value="ESN92380.1"/>
    <property type="molecule type" value="Genomic_DNA"/>
</dbReference>
<reference evidence="16" key="3">
    <citation type="submission" date="2015-06" db="UniProtKB">
        <authorList>
            <consortium name="EnsemblMetazoa"/>
        </authorList>
    </citation>
    <scope>IDENTIFICATION</scope>
</reference>
<keyword evidence="17" id="KW-1185">Reference proteome</keyword>
<dbReference type="PROSITE" id="PS00108">
    <property type="entry name" value="PROTEIN_KINASE_ST"/>
    <property type="match status" value="1"/>
</dbReference>
<dbReference type="GeneID" id="20196618"/>
<evidence type="ECO:0000256" key="5">
    <source>
        <dbReference type="ARBA" id="ARBA00022741"/>
    </source>
</evidence>
<dbReference type="PROSITE" id="PS00107">
    <property type="entry name" value="PROTEIN_KINASE_ATP"/>
    <property type="match status" value="1"/>
</dbReference>
<dbReference type="GO" id="GO:0005524">
    <property type="term" value="F:ATP binding"/>
    <property type="evidence" value="ECO:0007669"/>
    <property type="project" value="UniProtKB-UniRule"/>
</dbReference>
<evidence type="ECO:0000256" key="12">
    <source>
        <dbReference type="RuleBase" id="RU000304"/>
    </source>
</evidence>
<dbReference type="PANTHER" id="PTHR24346:SF102">
    <property type="entry name" value="TESTIS-SPECIFIC SERINE_THREONINE-PROTEIN KINASE 1"/>
    <property type="match status" value="1"/>
</dbReference>
<comment type="similarity">
    <text evidence="12">Belongs to the protein kinase superfamily.</text>
</comment>
<dbReference type="InterPro" id="IPR008271">
    <property type="entry name" value="Ser/Thr_kinase_AS"/>
</dbReference>
<keyword evidence="5 11" id="KW-0547">Nucleotide-binding</keyword>
<evidence type="ECO:0000256" key="7">
    <source>
        <dbReference type="ARBA" id="ARBA00022840"/>
    </source>
</evidence>
<proteinExistence type="inferred from homology"/>
<dbReference type="Pfam" id="PF00069">
    <property type="entry name" value="Pkinase"/>
    <property type="match status" value="1"/>
</dbReference>
<dbReference type="AlphaFoldDB" id="T1EJ68"/>
<dbReference type="GO" id="GO:0007286">
    <property type="term" value="P:spermatid development"/>
    <property type="evidence" value="ECO:0000318"/>
    <property type="project" value="GO_Central"/>
</dbReference>
<dbReference type="PROSITE" id="PS50011">
    <property type="entry name" value="PROTEIN_KINASE_DOM"/>
    <property type="match status" value="1"/>
</dbReference>
<evidence type="ECO:0000256" key="10">
    <source>
        <dbReference type="ARBA" id="ARBA00022871"/>
    </source>
</evidence>
<dbReference type="InParanoid" id="T1EJ68"/>
<dbReference type="Proteomes" id="UP000015101">
    <property type="component" value="Unassembled WGS sequence"/>
</dbReference>
<keyword evidence="2" id="KW-0217">Developmental protein</keyword>
<reference evidence="17" key="1">
    <citation type="submission" date="2012-12" db="EMBL/GenBank/DDBJ databases">
        <authorList>
            <person name="Hellsten U."/>
            <person name="Grimwood J."/>
            <person name="Chapman J.A."/>
            <person name="Shapiro H."/>
            <person name="Aerts A."/>
            <person name="Otillar R.P."/>
            <person name="Terry A.Y."/>
            <person name="Boore J.L."/>
            <person name="Simakov O."/>
            <person name="Marletaz F."/>
            <person name="Cho S.-J."/>
            <person name="Edsinger-Gonzales E."/>
            <person name="Havlak P."/>
            <person name="Kuo D.-H."/>
            <person name="Larsson T."/>
            <person name="Lv J."/>
            <person name="Arendt D."/>
            <person name="Savage R."/>
            <person name="Osoegawa K."/>
            <person name="de Jong P."/>
            <person name="Lindberg D.R."/>
            <person name="Seaver E.C."/>
            <person name="Weisblat D.A."/>
            <person name="Putnam N.H."/>
            <person name="Grigoriev I.V."/>
            <person name="Rokhsar D.S."/>
        </authorList>
    </citation>
    <scope>NUCLEOTIDE SEQUENCE</scope>
</reference>
<evidence type="ECO:0000256" key="6">
    <source>
        <dbReference type="ARBA" id="ARBA00022782"/>
    </source>
</evidence>
<dbReference type="SMART" id="SM00220">
    <property type="entry name" value="S_TKc"/>
    <property type="match status" value="1"/>
</dbReference>
<protein>
    <recommendedName>
        <fullName evidence="14">Protein kinase domain-containing protein</fullName>
    </recommendedName>
</protein>
<keyword evidence="10" id="KW-0744">Spermatogenesis</keyword>
<keyword evidence="3" id="KW-0597">Phosphoprotein</keyword>
<dbReference type="FunFam" id="1.10.510.10:FF:001415">
    <property type="entry name" value="Predicted protein"/>
    <property type="match status" value="1"/>
</dbReference>
<evidence type="ECO:0000256" key="1">
    <source>
        <dbReference type="ARBA" id="ARBA00001946"/>
    </source>
</evidence>
<name>T1EJ68_HELRO</name>
<dbReference type="eggNOG" id="KOG0583">
    <property type="taxonomic scope" value="Eukaryota"/>
</dbReference>
<keyword evidence="13" id="KW-1133">Transmembrane helix</keyword>
<dbReference type="HOGENOM" id="CLU_000288_63_0_1"/>
<keyword evidence="9" id="KW-0832">Ubl conjugation</keyword>
<evidence type="ECO:0000259" key="14">
    <source>
        <dbReference type="PROSITE" id="PS50011"/>
    </source>
</evidence>
<keyword evidence="13" id="KW-0472">Membrane</keyword>
<dbReference type="GO" id="GO:0004674">
    <property type="term" value="F:protein serine/threonine kinase activity"/>
    <property type="evidence" value="ECO:0000318"/>
    <property type="project" value="GO_Central"/>
</dbReference>
<sequence length="223" mass="25875">YRAVLARKGFLVRNTLGSGSYSKVTNLYFSKTLFKIFILVPVSLAAVKIVDRLKTPKDYQEKFMPRELELWPQLKHPNLVALLDCFQDARRVYMLLEYVPGGDALQYIQKNGAIGETMARRWIKQIVDAVRYLHDRQISHRDLKLENILLTEEGHIKICDFGFIKHQQDHTELSRTYCGSRSYAAPEILMGRPYDPKKTDVWAIGVILYIFVFGNMPFDETKV</sequence>
<dbReference type="CTD" id="20196618"/>
<dbReference type="OrthoDB" id="504170at2759"/>
<feature type="domain" description="Protein kinase" evidence="14">
    <location>
        <begin position="10"/>
        <end position="223"/>
    </location>
</feature>
<keyword evidence="12" id="KW-0808">Transferase</keyword>
<evidence type="ECO:0000256" key="13">
    <source>
        <dbReference type="SAM" id="Phobius"/>
    </source>
</evidence>
<reference evidence="15 17" key="2">
    <citation type="journal article" date="2013" name="Nature">
        <title>Insights into bilaterian evolution from three spiralian genomes.</title>
        <authorList>
            <person name="Simakov O."/>
            <person name="Marletaz F."/>
            <person name="Cho S.J."/>
            <person name="Edsinger-Gonzales E."/>
            <person name="Havlak P."/>
            <person name="Hellsten U."/>
            <person name="Kuo D.H."/>
            <person name="Larsson T."/>
            <person name="Lv J."/>
            <person name="Arendt D."/>
            <person name="Savage R."/>
            <person name="Osoegawa K."/>
            <person name="de Jong P."/>
            <person name="Grimwood J."/>
            <person name="Chapman J.A."/>
            <person name="Shapiro H."/>
            <person name="Aerts A."/>
            <person name="Otillar R.P."/>
            <person name="Terry A.Y."/>
            <person name="Boore J.L."/>
            <person name="Grigoriev I.V."/>
            <person name="Lindberg D.R."/>
            <person name="Seaver E.C."/>
            <person name="Weisblat D.A."/>
            <person name="Putnam N.H."/>
            <person name="Rokhsar D.S."/>
        </authorList>
    </citation>
    <scope>NUCLEOTIDE SEQUENCE</scope>
</reference>
<comment type="cofactor">
    <cofactor evidence="1">
        <name>Mg(2+)</name>
        <dbReference type="ChEBI" id="CHEBI:18420"/>
    </cofactor>
</comment>
<dbReference type="STRING" id="6412.T1EJ68"/>
<accession>T1EJ68</accession>
<keyword evidence="13" id="KW-0812">Transmembrane</keyword>
<dbReference type="InterPro" id="IPR011009">
    <property type="entry name" value="Kinase-like_dom_sf"/>
</dbReference>
<keyword evidence="12" id="KW-0418">Kinase</keyword>
<evidence type="ECO:0000256" key="4">
    <source>
        <dbReference type="ARBA" id="ARBA00022723"/>
    </source>
</evidence>
<evidence type="ECO:0000256" key="9">
    <source>
        <dbReference type="ARBA" id="ARBA00022843"/>
    </source>
</evidence>
<evidence type="ECO:0000313" key="16">
    <source>
        <dbReference type="EnsemblMetazoa" id="HelroP142669"/>
    </source>
</evidence>
<evidence type="ECO:0000256" key="3">
    <source>
        <dbReference type="ARBA" id="ARBA00022553"/>
    </source>
</evidence>
<feature type="transmembrane region" description="Helical" evidence="13">
    <location>
        <begin position="201"/>
        <end position="218"/>
    </location>
</feature>
<dbReference type="KEGG" id="hro:HELRODRAFT_142669"/>
<feature type="binding site" evidence="11">
    <location>
        <position position="48"/>
    </location>
    <ligand>
        <name>ATP</name>
        <dbReference type="ChEBI" id="CHEBI:30616"/>
    </ligand>
</feature>
<dbReference type="GO" id="GO:0000287">
    <property type="term" value="F:magnesium ion binding"/>
    <property type="evidence" value="ECO:0007669"/>
    <property type="project" value="UniProtKB-ARBA"/>
</dbReference>
<dbReference type="Gene3D" id="1.10.510.10">
    <property type="entry name" value="Transferase(Phosphotransferase) domain 1"/>
    <property type="match status" value="1"/>
</dbReference>
<evidence type="ECO:0000256" key="11">
    <source>
        <dbReference type="PROSITE-ProRule" id="PRU10141"/>
    </source>
</evidence>
<keyword evidence="4" id="KW-0479">Metal-binding</keyword>
<dbReference type="OMA" id="TFSPPMR"/>
<dbReference type="InterPro" id="IPR017441">
    <property type="entry name" value="Protein_kinase_ATP_BS"/>
</dbReference>
<evidence type="ECO:0000313" key="15">
    <source>
        <dbReference type="EMBL" id="ESN92380.1"/>
    </source>
</evidence>
<dbReference type="EnsemblMetazoa" id="HelroT142669">
    <property type="protein sequence ID" value="HelroP142669"/>
    <property type="gene ID" value="HelroG142669"/>
</dbReference>
<dbReference type="EMBL" id="AMQM01007583">
    <property type="status" value="NOT_ANNOTATED_CDS"/>
    <property type="molecule type" value="Genomic_DNA"/>
</dbReference>
<dbReference type="PANTHER" id="PTHR24346">
    <property type="entry name" value="MAP/MICROTUBULE AFFINITY-REGULATING KINASE"/>
    <property type="match status" value="1"/>
</dbReference>
<gene>
    <name evidence="16" type="primary">20196618</name>
    <name evidence="15" type="ORF">HELRODRAFT_142669</name>
</gene>
<evidence type="ECO:0000256" key="8">
    <source>
        <dbReference type="ARBA" id="ARBA00022842"/>
    </source>
</evidence>
<evidence type="ECO:0000313" key="17">
    <source>
        <dbReference type="Proteomes" id="UP000015101"/>
    </source>
</evidence>
<dbReference type="SUPFAM" id="SSF56112">
    <property type="entry name" value="Protein kinase-like (PK-like)"/>
    <property type="match status" value="1"/>
</dbReference>